<evidence type="ECO:0000313" key="4">
    <source>
        <dbReference type="EMBL" id="SFH05169.1"/>
    </source>
</evidence>
<dbReference type="RefSeq" id="WP_139239059.1">
    <property type="nucleotide sequence ID" value="NZ_FOOI01000011.1"/>
</dbReference>
<dbReference type="Proteomes" id="UP000533017">
    <property type="component" value="Unassembled WGS sequence"/>
</dbReference>
<keyword evidence="1" id="KW-0812">Transmembrane</keyword>
<dbReference type="OrthoDB" id="4775046at2"/>
<evidence type="ECO:0000313" key="5">
    <source>
        <dbReference type="Proteomes" id="UP000199052"/>
    </source>
</evidence>
<name>A0A1I2WX32_9ACTN</name>
<dbReference type="AlphaFoldDB" id="A0A1I2WX32"/>
<keyword evidence="1" id="KW-1133">Transmembrane helix</keyword>
<evidence type="ECO:0000313" key="6">
    <source>
        <dbReference type="Proteomes" id="UP000533017"/>
    </source>
</evidence>
<dbReference type="Pfam" id="PF20059">
    <property type="entry name" value="DUF6458"/>
    <property type="match status" value="1"/>
</dbReference>
<feature type="transmembrane region" description="Helical" evidence="1">
    <location>
        <begin position="29"/>
        <end position="51"/>
    </location>
</feature>
<keyword evidence="6" id="KW-1185">Reference proteome</keyword>
<reference evidence="3 6" key="2">
    <citation type="submission" date="2020-07" db="EMBL/GenBank/DDBJ databases">
        <title>Sequencing the genomes of 1000 actinobacteria strains.</title>
        <authorList>
            <person name="Klenk H.-P."/>
        </authorList>
    </citation>
    <scope>NUCLEOTIDE SEQUENCE [LARGE SCALE GENOMIC DNA]</scope>
    <source>
        <strain evidence="3 6">DSM 45117</strain>
    </source>
</reference>
<accession>A0A1I2WX32</accession>
<gene>
    <name evidence="3" type="ORF">FHR37_003994</name>
    <name evidence="4" type="ORF">SAMN05421678_111114</name>
</gene>
<proteinExistence type="predicted"/>
<protein>
    <recommendedName>
        <fullName evidence="2">DUF6458 domain-containing protein</fullName>
    </recommendedName>
</protein>
<dbReference type="EMBL" id="JACBZA010000001">
    <property type="protein sequence ID" value="NYH85143.1"/>
    <property type="molecule type" value="Genomic_DNA"/>
</dbReference>
<evidence type="ECO:0000313" key="3">
    <source>
        <dbReference type="EMBL" id="NYH85143.1"/>
    </source>
</evidence>
<dbReference type="STRING" id="504797.SAMN05421678_111114"/>
<reference evidence="4 5" key="1">
    <citation type="submission" date="2016-10" db="EMBL/GenBank/DDBJ databases">
        <authorList>
            <person name="de Groot N.N."/>
        </authorList>
    </citation>
    <scope>NUCLEOTIDE SEQUENCE [LARGE SCALE GENOMIC DNA]</scope>
    <source>
        <strain evidence="4 5">CPCC 202808</strain>
    </source>
</reference>
<feature type="domain" description="DUF6458" evidence="2">
    <location>
        <begin position="1"/>
        <end position="62"/>
    </location>
</feature>
<sequence length="80" mass="8262">MGIGVSLLLATVGAILAFAVDYRLAGVDVTLIGWILMTAGALGVVATLAIWMPGRARNVPVTRGSSARRGHVTGTYHSGR</sequence>
<dbReference type="InterPro" id="IPR045597">
    <property type="entry name" value="DUF6458"/>
</dbReference>
<evidence type="ECO:0000256" key="1">
    <source>
        <dbReference type="SAM" id="Phobius"/>
    </source>
</evidence>
<evidence type="ECO:0000259" key="2">
    <source>
        <dbReference type="Pfam" id="PF20059"/>
    </source>
</evidence>
<dbReference type="EMBL" id="FOOI01000011">
    <property type="protein sequence ID" value="SFH05169.1"/>
    <property type="molecule type" value="Genomic_DNA"/>
</dbReference>
<dbReference type="Proteomes" id="UP000199052">
    <property type="component" value="Unassembled WGS sequence"/>
</dbReference>
<organism evidence="4 5">
    <name type="scientific">Actinopolymorpha cephalotaxi</name>
    <dbReference type="NCBI Taxonomy" id="504797"/>
    <lineage>
        <taxon>Bacteria</taxon>
        <taxon>Bacillati</taxon>
        <taxon>Actinomycetota</taxon>
        <taxon>Actinomycetes</taxon>
        <taxon>Propionibacteriales</taxon>
        <taxon>Actinopolymorphaceae</taxon>
        <taxon>Actinopolymorpha</taxon>
    </lineage>
</organism>
<keyword evidence="1" id="KW-0472">Membrane</keyword>